<dbReference type="SMART" id="SM00345">
    <property type="entry name" value="HTH_GNTR"/>
    <property type="match status" value="1"/>
</dbReference>
<dbReference type="Proteomes" id="UP000004067">
    <property type="component" value="Unassembled WGS sequence"/>
</dbReference>
<dbReference type="EMBL" id="AFHQ01000023">
    <property type="protein sequence ID" value="EGK61228.1"/>
    <property type="molecule type" value="Genomic_DNA"/>
</dbReference>
<dbReference type="Gene3D" id="1.20.120.530">
    <property type="entry name" value="GntR ligand-binding domain-like"/>
    <property type="match status" value="1"/>
</dbReference>
<proteinExistence type="predicted"/>
<dbReference type="eggNOG" id="COG1802">
    <property type="taxonomic scope" value="Bacteria"/>
</dbReference>
<dbReference type="PROSITE" id="PS50949">
    <property type="entry name" value="HTH_GNTR"/>
    <property type="match status" value="1"/>
</dbReference>
<dbReference type="SUPFAM" id="SSF46785">
    <property type="entry name" value="Winged helix' DNA-binding domain"/>
    <property type="match status" value="1"/>
</dbReference>
<name>F5RK46_9FIRM</name>
<dbReference type="InterPro" id="IPR036390">
    <property type="entry name" value="WH_DNA-bd_sf"/>
</dbReference>
<dbReference type="GO" id="GO:0003700">
    <property type="term" value="F:DNA-binding transcription factor activity"/>
    <property type="evidence" value="ECO:0007669"/>
    <property type="project" value="InterPro"/>
</dbReference>
<comment type="caution">
    <text evidence="5">The sequence shown here is derived from an EMBL/GenBank/DDBJ whole genome shotgun (WGS) entry which is preliminary data.</text>
</comment>
<feature type="domain" description="HTH gntR-type" evidence="4">
    <location>
        <begin position="71"/>
        <end position="138"/>
    </location>
</feature>
<evidence type="ECO:0000313" key="5">
    <source>
        <dbReference type="EMBL" id="EGK61228.1"/>
    </source>
</evidence>
<gene>
    <name evidence="5" type="ORF">HMPREF9081_0631</name>
</gene>
<keyword evidence="3" id="KW-0804">Transcription</keyword>
<reference evidence="5 6" key="1">
    <citation type="submission" date="2011-04" db="EMBL/GenBank/DDBJ databases">
        <authorList>
            <person name="Muzny D."/>
            <person name="Qin X."/>
            <person name="Deng J."/>
            <person name="Jiang H."/>
            <person name="Liu Y."/>
            <person name="Qu J."/>
            <person name="Song X.-Z."/>
            <person name="Zhang L."/>
            <person name="Thornton R."/>
            <person name="Coyle M."/>
            <person name="Francisco L."/>
            <person name="Jackson L."/>
            <person name="Javaid M."/>
            <person name="Korchina V."/>
            <person name="Kovar C."/>
            <person name="Mata R."/>
            <person name="Mathew T."/>
            <person name="Ngo R."/>
            <person name="Nguyen L."/>
            <person name="Nguyen N."/>
            <person name="Okwuonu G."/>
            <person name="Ongeri F."/>
            <person name="Pham C."/>
            <person name="Simmons D."/>
            <person name="Wilczek-Boney K."/>
            <person name="Hale W."/>
            <person name="Jakkamsetti A."/>
            <person name="Pham P."/>
            <person name="Ruth R."/>
            <person name="San Lucas F."/>
            <person name="Warren J."/>
            <person name="Zhang J."/>
            <person name="Zhao Z."/>
            <person name="Zhou C."/>
            <person name="Zhu D."/>
            <person name="Lee S."/>
            <person name="Bess C."/>
            <person name="Blankenburg K."/>
            <person name="Forbes L."/>
            <person name="Fu Q."/>
            <person name="Gubbala S."/>
            <person name="Hirani K."/>
            <person name="Jayaseelan J.C."/>
            <person name="Lara F."/>
            <person name="Munidasa M."/>
            <person name="Palculict T."/>
            <person name="Patil S."/>
            <person name="Pu L.-L."/>
            <person name="Saada N."/>
            <person name="Tang L."/>
            <person name="Weissenberger G."/>
            <person name="Zhu Y."/>
            <person name="Hemphill L."/>
            <person name="Shang Y."/>
            <person name="Youmans B."/>
            <person name="Ayvaz T."/>
            <person name="Ross M."/>
            <person name="Santibanez J."/>
            <person name="Aqrawi P."/>
            <person name="Gross S."/>
            <person name="Joshi V."/>
            <person name="Fowler G."/>
            <person name="Nazareth L."/>
            <person name="Reid J."/>
            <person name="Worley K."/>
            <person name="Petrosino J."/>
            <person name="Highlander S."/>
            <person name="Gibbs R."/>
        </authorList>
    </citation>
    <scope>NUCLEOTIDE SEQUENCE [LARGE SCALE GENOMIC DNA]</scope>
    <source>
        <strain evidence="5 6">DSM 2778</strain>
    </source>
</reference>
<evidence type="ECO:0000256" key="1">
    <source>
        <dbReference type="ARBA" id="ARBA00023015"/>
    </source>
</evidence>
<dbReference type="PRINTS" id="PR00035">
    <property type="entry name" value="HTHGNTR"/>
</dbReference>
<accession>F5RK46</accession>
<dbReference type="InterPro" id="IPR011711">
    <property type="entry name" value="GntR_C"/>
</dbReference>
<dbReference type="CDD" id="cd07377">
    <property type="entry name" value="WHTH_GntR"/>
    <property type="match status" value="1"/>
</dbReference>
<dbReference type="HOGENOM" id="CLU_017584_5_5_9"/>
<sequence length="283" mass="33145">MSSLYYILWLMIFDTEHIVTEDEILGKEIFLLLRRKKMRFIEFSYFCPDCIFSAQLVYYIHWRMQIVIKKVSYKEQVYQYLKTALIKGELQAGEIYSEQQVADQLNVSRTPVREAVMQLTHEGMLEVRANRGWTVRPVSEDDLREIVAARIAIEGYSIRWLTKEAPESVRQKTLAGLGVVQEKSRPYIASDHMHYEFMKLDTQFHTLLVAATGNSYLIRIHEQMRTKLEQAIFTSLHHRRRHAEAWEEHAAILSAIGRRDEADAMRAFMVHMQATSRVFGVAQ</sequence>
<dbReference type="Pfam" id="PF00392">
    <property type="entry name" value="GntR"/>
    <property type="match status" value="1"/>
</dbReference>
<keyword evidence="6" id="KW-1185">Reference proteome</keyword>
<dbReference type="SMART" id="SM00895">
    <property type="entry name" value="FCD"/>
    <property type="match status" value="1"/>
</dbReference>
<organism evidence="5 6">
    <name type="scientific">Centipeda periodontii DSM 2778</name>
    <dbReference type="NCBI Taxonomy" id="888060"/>
    <lineage>
        <taxon>Bacteria</taxon>
        <taxon>Bacillati</taxon>
        <taxon>Bacillota</taxon>
        <taxon>Negativicutes</taxon>
        <taxon>Selenomonadales</taxon>
        <taxon>Selenomonadaceae</taxon>
        <taxon>Centipeda</taxon>
    </lineage>
</organism>
<dbReference type="AlphaFoldDB" id="F5RK46"/>
<keyword evidence="1" id="KW-0805">Transcription regulation</keyword>
<dbReference type="Pfam" id="PF07729">
    <property type="entry name" value="FCD"/>
    <property type="match status" value="1"/>
</dbReference>
<evidence type="ECO:0000256" key="3">
    <source>
        <dbReference type="ARBA" id="ARBA00023163"/>
    </source>
</evidence>
<dbReference type="PANTHER" id="PTHR43537:SF5">
    <property type="entry name" value="UXU OPERON TRANSCRIPTIONAL REGULATOR"/>
    <property type="match status" value="1"/>
</dbReference>
<protein>
    <recommendedName>
        <fullName evidence="4">HTH gntR-type domain-containing protein</fullName>
    </recommendedName>
</protein>
<evidence type="ECO:0000256" key="2">
    <source>
        <dbReference type="ARBA" id="ARBA00023125"/>
    </source>
</evidence>
<dbReference type="Gene3D" id="1.10.10.10">
    <property type="entry name" value="Winged helix-like DNA-binding domain superfamily/Winged helix DNA-binding domain"/>
    <property type="match status" value="1"/>
</dbReference>
<evidence type="ECO:0000259" key="4">
    <source>
        <dbReference type="PROSITE" id="PS50949"/>
    </source>
</evidence>
<dbReference type="PANTHER" id="PTHR43537">
    <property type="entry name" value="TRANSCRIPTIONAL REGULATOR, GNTR FAMILY"/>
    <property type="match status" value="1"/>
</dbReference>
<dbReference type="InterPro" id="IPR008920">
    <property type="entry name" value="TF_FadR/GntR_C"/>
</dbReference>
<keyword evidence="2" id="KW-0238">DNA-binding</keyword>
<dbReference type="STRING" id="888060.HMPREF9081_0631"/>
<dbReference type="SUPFAM" id="SSF48008">
    <property type="entry name" value="GntR ligand-binding domain-like"/>
    <property type="match status" value="1"/>
</dbReference>
<dbReference type="GO" id="GO:0003677">
    <property type="term" value="F:DNA binding"/>
    <property type="evidence" value="ECO:0007669"/>
    <property type="project" value="UniProtKB-KW"/>
</dbReference>
<dbReference type="InterPro" id="IPR036388">
    <property type="entry name" value="WH-like_DNA-bd_sf"/>
</dbReference>
<evidence type="ECO:0000313" key="6">
    <source>
        <dbReference type="Proteomes" id="UP000004067"/>
    </source>
</evidence>
<dbReference type="InterPro" id="IPR000524">
    <property type="entry name" value="Tscrpt_reg_HTH_GntR"/>
</dbReference>